<dbReference type="Pfam" id="PF07690">
    <property type="entry name" value="MFS_1"/>
    <property type="match status" value="1"/>
</dbReference>
<feature type="transmembrane region" description="Helical" evidence="4">
    <location>
        <begin position="68"/>
        <end position="86"/>
    </location>
</feature>
<feature type="transmembrane region" description="Helical" evidence="4">
    <location>
        <begin position="41"/>
        <end position="61"/>
    </location>
</feature>
<evidence type="ECO:0000256" key="3">
    <source>
        <dbReference type="ARBA" id="ARBA00023136"/>
    </source>
</evidence>
<reference evidence="5 6" key="1">
    <citation type="submission" date="2024-06" db="EMBL/GenBank/DDBJ databases">
        <authorList>
            <person name="Steensen K."/>
            <person name="Seneca J."/>
            <person name="Bartlau N."/>
            <person name="Yu A.X."/>
            <person name="Polz M.F."/>
        </authorList>
    </citation>
    <scope>NUCLEOTIDE SEQUENCE [LARGE SCALE GENOMIC DNA]</scope>
    <source>
        <strain evidence="5 6">1F146</strain>
    </source>
</reference>
<evidence type="ECO:0000313" key="6">
    <source>
        <dbReference type="Proteomes" id="UP001569151"/>
    </source>
</evidence>
<dbReference type="CDD" id="cd06174">
    <property type="entry name" value="MFS"/>
    <property type="match status" value="1"/>
</dbReference>
<feature type="transmembrane region" description="Helical" evidence="4">
    <location>
        <begin position="372"/>
        <end position="390"/>
    </location>
</feature>
<gene>
    <name evidence="5" type="ORF">ACED39_21710</name>
</gene>
<dbReference type="RefSeq" id="WP_371717380.1">
    <property type="nucleotide sequence ID" value="NZ_JBGOOF010000001.1"/>
</dbReference>
<dbReference type="InterPro" id="IPR036259">
    <property type="entry name" value="MFS_trans_sf"/>
</dbReference>
<dbReference type="Gene3D" id="1.20.1250.20">
    <property type="entry name" value="MFS general substrate transporter like domains"/>
    <property type="match status" value="1"/>
</dbReference>
<dbReference type="InterPro" id="IPR011701">
    <property type="entry name" value="MFS"/>
</dbReference>
<feature type="transmembrane region" description="Helical" evidence="4">
    <location>
        <begin position="304"/>
        <end position="326"/>
    </location>
</feature>
<dbReference type="EMBL" id="JBGOOS010000052">
    <property type="protein sequence ID" value="MEZ8211386.1"/>
    <property type="molecule type" value="Genomic_DNA"/>
</dbReference>
<feature type="transmembrane region" description="Helical" evidence="4">
    <location>
        <begin position="279"/>
        <end position="298"/>
    </location>
</feature>
<evidence type="ECO:0000256" key="4">
    <source>
        <dbReference type="SAM" id="Phobius"/>
    </source>
</evidence>
<feature type="transmembrane region" description="Helical" evidence="4">
    <location>
        <begin position="98"/>
        <end position="116"/>
    </location>
</feature>
<feature type="transmembrane region" description="Helical" evidence="4">
    <location>
        <begin position="160"/>
        <end position="180"/>
    </location>
</feature>
<keyword evidence="3 4" id="KW-0472">Membrane</keyword>
<dbReference type="PANTHER" id="PTHR23530">
    <property type="entry name" value="TRANSPORT PROTEIN-RELATED"/>
    <property type="match status" value="1"/>
</dbReference>
<feature type="transmembrane region" description="Helical" evidence="4">
    <location>
        <begin position="7"/>
        <end position="29"/>
    </location>
</feature>
<feature type="transmembrane region" description="Helical" evidence="4">
    <location>
        <begin position="213"/>
        <end position="232"/>
    </location>
</feature>
<feature type="transmembrane region" description="Helical" evidence="4">
    <location>
        <begin position="347"/>
        <end position="366"/>
    </location>
</feature>
<evidence type="ECO:0000313" key="5">
    <source>
        <dbReference type="EMBL" id="MEZ8211386.1"/>
    </source>
</evidence>
<keyword evidence="2 4" id="KW-1133">Transmembrane helix</keyword>
<evidence type="ECO:0000256" key="1">
    <source>
        <dbReference type="ARBA" id="ARBA00022692"/>
    </source>
</evidence>
<dbReference type="InterPro" id="IPR053160">
    <property type="entry name" value="MFS_DHA3_Transporter"/>
</dbReference>
<dbReference type="PANTHER" id="PTHR23530:SF1">
    <property type="entry name" value="PERMEASE, MAJOR FACILITATOR SUPERFAMILY-RELATED"/>
    <property type="match status" value="1"/>
</dbReference>
<organism evidence="5 6">
    <name type="scientific">Vibrio bivalvicida</name>
    <dbReference type="NCBI Taxonomy" id="1276888"/>
    <lineage>
        <taxon>Bacteria</taxon>
        <taxon>Pseudomonadati</taxon>
        <taxon>Pseudomonadota</taxon>
        <taxon>Gammaproteobacteria</taxon>
        <taxon>Vibrionales</taxon>
        <taxon>Vibrionaceae</taxon>
        <taxon>Vibrio</taxon>
        <taxon>Vibrio oreintalis group</taxon>
    </lineage>
</organism>
<keyword evidence="6" id="KW-1185">Reference proteome</keyword>
<dbReference type="SUPFAM" id="SSF103473">
    <property type="entry name" value="MFS general substrate transporter"/>
    <property type="match status" value="1"/>
</dbReference>
<comment type="caution">
    <text evidence="5">The sequence shown here is derived from an EMBL/GenBank/DDBJ whole genome shotgun (WGS) entry which is preliminary data.</text>
</comment>
<accession>A0ABV4MPC4</accession>
<dbReference type="Proteomes" id="UP001569151">
    <property type="component" value="Unassembled WGS sequence"/>
</dbReference>
<sequence length="403" mass="45082">MRSVNRIIWFGTLFASSRMLIGAISAVYMLNHGLSLTEVGIVKTIQAASIFVLDIPLAYSADKFSRKLSVVLSALFGSIWLWLMSIGDSLTTFGVAEFFNAVSLSLIGGAFFAYLVDCSREEKSNTPIKDILARYNKYQFFGVAVSGFVGAIIFGDNNPAVWQIAASLCLLLTVTGIFFLPKDNTTNNHSTSKKSSLKSDFQKIQSHLYLNRVPLGSAMLAILAISVFYQVLIQYWQPFSTSGLDFNTDLPLVYAFTFFVIQILQSLSSGFIERIKNESVVLHIGSSLAFISAILVLGGVRLSGYLIVLGVITMYCSILFLKTYWLSYFHEMIENDYRGTYDAILSTLTRFFLFFMMPLVGAIVEAFGWNSFVYILLLVVFSLNTIFLTFNKNFLDKEKVDDF</sequence>
<name>A0ABV4MPC4_9VIBR</name>
<evidence type="ECO:0000256" key="2">
    <source>
        <dbReference type="ARBA" id="ARBA00022989"/>
    </source>
</evidence>
<keyword evidence="1 4" id="KW-0812">Transmembrane</keyword>
<proteinExistence type="predicted"/>
<feature type="transmembrane region" description="Helical" evidence="4">
    <location>
        <begin position="252"/>
        <end position="272"/>
    </location>
</feature>
<protein>
    <submittedName>
        <fullName evidence="5">MFS transporter</fullName>
    </submittedName>
</protein>
<feature type="transmembrane region" description="Helical" evidence="4">
    <location>
        <begin position="137"/>
        <end position="154"/>
    </location>
</feature>